<evidence type="ECO:0000313" key="3">
    <source>
        <dbReference type="Proteomes" id="UP001566476"/>
    </source>
</evidence>
<dbReference type="Pfam" id="PF12802">
    <property type="entry name" value="MarR_2"/>
    <property type="match status" value="1"/>
</dbReference>
<protein>
    <submittedName>
        <fullName evidence="2">MarR family winged helix-turn-helix transcriptional regulator</fullName>
    </submittedName>
</protein>
<dbReference type="SMART" id="SM00347">
    <property type="entry name" value="HTH_MARR"/>
    <property type="match status" value="1"/>
</dbReference>
<dbReference type="PROSITE" id="PS50995">
    <property type="entry name" value="HTH_MARR_2"/>
    <property type="match status" value="1"/>
</dbReference>
<comment type="caution">
    <text evidence="2">The sequence shown here is derived from an EMBL/GenBank/DDBJ whole genome shotgun (WGS) entry which is preliminary data.</text>
</comment>
<gene>
    <name evidence="2" type="ORF">AB2L28_07565</name>
</gene>
<dbReference type="Proteomes" id="UP001566476">
    <property type="component" value="Unassembled WGS sequence"/>
</dbReference>
<dbReference type="SUPFAM" id="SSF46785">
    <property type="entry name" value="Winged helix' DNA-binding domain"/>
    <property type="match status" value="1"/>
</dbReference>
<sequence length="127" mass="13038">MHPTDAAAVVAILDTERGGGSITPARLAERIGLSANATSAALNRLEGAGHVVRTRDHQDRRLVSLHTTAKVHADAAAFFAPTASAVDTALTGRPPRQLESLTQLLTDLIDALGAGLRGAGGATRTPT</sequence>
<dbReference type="PANTHER" id="PTHR33164:SF106">
    <property type="entry name" value="TRANSCRIPTIONAL REGULATORY PROTEIN"/>
    <property type="match status" value="1"/>
</dbReference>
<dbReference type="InterPro" id="IPR036390">
    <property type="entry name" value="WH_DNA-bd_sf"/>
</dbReference>
<keyword evidence="3" id="KW-1185">Reference proteome</keyword>
<dbReference type="EMBL" id="JBGGTQ010000003">
    <property type="protein sequence ID" value="MEZ0492093.1"/>
    <property type="molecule type" value="Genomic_DNA"/>
</dbReference>
<dbReference type="InterPro" id="IPR000835">
    <property type="entry name" value="HTH_MarR-typ"/>
</dbReference>
<feature type="domain" description="HTH marR-type" evidence="1">
    <location>
        <begin position="1"/>
        <end position="110"/>
    </location>
</feature>
<reference evidence="2 3" key="1">
    <citation type="submission" date="2024-07" db="EMBL/GenBank/DDBJ databases">
        <authorList>
            <person name="Thanompreechachai J."/>
            <person name="Duangmal K."/>
        </authorList>
    </citation>
    <scope>NUCLEOTIDE SEQUENCE [LARGE SCALE GENOMIC DNA]</scope>
    <source>
        <strain evidence="2 3">TBRC 1896</strain>
    </source>
</reference>
<dbReference type="InterPro" id="IPR039422">
    <property type="entry name" value="MarR/SlyA-like"/>
</dbReference>
<organism evidence="2 3">
    <name type="scientific">Kineococcus mangrovi</name>
    <dbReference type="NCBI Taxonomy" id="1660183"/>
    <lineage>
        <taxon>Bacteria</taxon>
        <taxon>Bacillati</taxon>
        <taxon>Actinomycetota</taxon>
        <taxon>Actinomycetes</taxon>
        <taxon>Kineosporiales</taxon>
        <taxon>Kineosporiaceae</taxon>
        <taxon>Kineococcus</taxon>
    </lineage>
</organism>
<dbReference type="RefSeq" id="WP_370718140.1">
    <property type="nucleotide sequence ID" value="NZ_JBGGTQ010000003.1"/>
</dbReference>
<accession>A0ABV4I092</accession>
<proteinExistence type="predicted"/>
<dbReference type="InterPro" id="IPR036388">
    <property type="entry name" value="WH-like_DNA-bd_sf"/>
</dbReference>
<dbReference type="Gene3D" id="1.10.10.10">
    <property type="entry name" value="Winged helix-like DNA-binding domain superfamily/Winged helix DNA-binding domain"/>
    <property type="match status" value="1"/>
</dbReference>
<evidence type="ECO:0000259" key="1">
    <source>
        <dbReference type="PROSITE" id="PS50995"/>
    </source>
</evidence>
<evidence type="ECO:0000313" key="2">
    <source>
        <dbReference type="EMBL" id="MEZ0492093.1"/>
    </source>
</evidence>
<name>A0ABV4I092_9ACTN</name>
<dbReference type="PANTHER" id="PTHR33164">
    <property type="entry name" value="TRANSCRIPTIONAL REGULATOR, MARR FAMILY"/>
    <property type="match status" value="1"/>
</dbReference>